<evidence type="ECO:0000259" key="1">
    <source>
        <dbReference type="Pfam" id="PF14216"/>
    </source>
</evidence>
<protein>
    <recommendedName>
        <fullName evidence="1">DUF4326 domain-containing protein</fullName>
    </recommendedName>
</protein>
<dbReference type="EMBL" id="BAAARV010000025">
    <property type="protein sequence ID" value="GAA2346660.1"/>
    <property type="molecule type" value="Genomic_DNA"/>
</dbReference>
<reference evidence="2 3" key="1">
    <citation type="journal article" date="2019" name="Int. J. Syst. Evol. Microbiol.">
        <title>The Global Catalogue of Microorganisms (GCM) 10K type strain sequencing project: providing services to taxonomists for standard genome sequencing and annotation.</title>
        <authorList>
            <consortium name="The Broad Institute Genomics Platform"/>
            <consortium name="The Broad Institute Genome Sequencing Center for Infectious Disease"/>
            <person name="Wu L."/>
            <person name="Ma J."/>
        </authorList>
    </citation>
    <scope>NUCLEOTIDE SEQUENCE [LARGE SCALE GENOMIC DNA]</scope>
    <source>
        <strain evidence="2 3">JCM 3272</strain>
    </source>
</reference>
<comment type="caution">
    <text evidence="2">The sequence shown here is derived from an EMBL/GenBank/DDBJ whole genome shotgun (WGS) entry which is preliminary data.</text>
</comment>
<dbReference type="RefSeq" id="WP_344613310.1">
    <property type="nucleotide sequence ID" value="NZ_BAAARV010000025.1"/>
</dbReference>
<gene>
    <name evidence="2" type="ORF">GCM10010170_033600</name>
</gene>
<accession>A0ABN3G8X4</accession>
<name>A0ABN3G8X4_9ACTN</name>
<proteinExistence type="predicted"/>
<sequence length="101" mass="11080">MPARIQRRRARGWRMPEGAIYVGRPTGYGNPYRVGTPLPGYRAATDAAHAVELYRALVASSPAFQAMARRDLAGRDLVCWCRESDPCHADVLLRIAAGGEP</sequence>
<feature type="domain" description="DUF4326" evidence="1">
    <location>
        <begin position="9"/>
        <end position="93"/>
    </location>
</feature>
<organism evidence="2 3">
    <name type="scientific">Dactylosporangium salmoneum</name>
    <dbReference type="NCBI Taxonomy" id="53361"/>
    <lineage>
        <taxon>Bacteria</taxon>
        <taxon>Bacillati</taxon>
        <taxon>Actinomycetota</taxon>
        <taxon>Actinomycetes</taxon>
        <taxon>Micromonosporales</taxon>
        <taxon>Micromonosporaceae</taxon>
        <taxon>Dactylosporangium</taxon>
    </lineage>
</organism>
<dbReference type="Pfam" id="PF14216">
    <property type="entry name" value="DUF4326"/>
    <property type="match status" value="1"/>
</dbReference>
<keyword evidence="3" id="KW-1185">Reference proteome</keyword>
<evidence type="ECO:0000313" key="2">
    <source>
        <dbReference type="EMBL" id="GAA2346660.1"/>
    </source>
</evidence>
<dbReference type="InterPro" id="IPR025475">
    <property type="entry name" value="DUF4326"/>
</dbReference>
<evidence type="ECO:0000313" key="3">
    <source>
        <dbReference type="Proteomes" id="UP001501444"/>
    </source>
</evidence>
<dbReference type="Proteomes" id="UP001501444">
    <property type="component" value="Unassembled WGS sequence"/>
</dbReference>